<feature type="compositionally biased region" description="Low complexity" evidence="1">
    <location>
        <begin position="165"/>
        <end position="175"/>
    </location>
</feature>
<keyword evidence="2" id="KW-0472">Membrane</keyword>
<accession>A0A9P8CVS9</accession>
<evidence type="ECO:0000256" key="2">
    <source>
        <dbReference type="SAM" id="Phobius"/>
    </source>
</evidence>
<evidence type="ECO:0000313" key="3">
    <source>
        <dbReference type="EMBL" id="KAG9322313.1"/>
    </source>
</evidence>
<comment type="caution">
    <text evidence="3">The sequence shown here is derived from an EMBL/GenBank/DDBJ whole genome shotgun (WGS) entry which is preliminary data.</text>
</comment>
<gene>
    <name evidence="3" type="ORF">KVV02_001605</name>
</gene>
<feature type="region of interest" description="Disordered" evidence="1">
    <location>
        <begin position="165"/>
        <end position="233"/>
    </location>
</feature>
<dbReference type="AlphaFoldDB" id="A0A9P8CVS9"/>
<reference evidence="3" key="1">
    <citation type="submission" date="2021-07" db="EMBL/GenBank/DDBJ databases">
        <title>Draft genome of Mortierella alpina, strain LL118, isolated from an aspen leaf litter sample.</title>
        <authorList>
            <person name="Yang S."/>
            <person name="Vinatzer B.A."/>
        </authorList>
    </citation>
    <scope>NUCLEOTIDE SEQUENCE</scope>
    <source>
        <strain evidence="3">LL118</strain>
    </source>
</reference>
<evidence type="ECO:0000256" key="1">
    <source>
        <dbReference type="SAM" id="MobiDB-lite"/>
    </source>
</evidence>
<feature type="compositionally biased region" description="Basic and acidic residues" evidence="1">
    <location>
        <begin position="180"/>
        <end position="193"/>
    </location>
</feature>
<feature type="region of interest" description="Disordered" evidence="1">
    <location>
        <begin position="72"/>
        <end position="96"/>
    </location>
</feature>
<dbReference type="Proteomes" id="UP000717515">
    <property type="component" value="Unassembled WGS sequence"/>
</dbReference>
<evidence type="ECO:0000313" key="4">
    <source>
        <dbReference type="Proteomes" id="UP000717515"/>
    </source>
</evidence>
<proteinExistence type="predicted"/>
<protein>
    <submittedName>
        <fullName evidence="3">Uncharacterized protein</fullName>
    </submittedName>
</protein>
<dbReference type="EMBL" id="JAIFTL010000154">
    <property type="protein sequence ID" value="KAG9322313.1"/>
    <property type="molecule type" value="Genomic_DNA"/>
</dbReference>
<organism evidence="3 4">
    <name type="scientific">Mortierella alpina</name>
    <name type="common">Oleaginous fungus</name>
    <name type="synonym">Mortierella renispora</name>
    <dbReference type="NCBI Taxonomy" id="64518"/>
    <lineage>
        <taxon>Eukaryota</taxon>
        <taxon>Fungi</taxon>
        <taxon>Fungi incertae sedis</taxon>
        <taxon>Mucoromycota</taxon>
        <taxon>Mortierellomycotina</taxon>
        <taxon>Mortierellomycetes</taxon>
        <taxon>Mortierellales</taxon>
        <taxon>Mortierellaceae</taxon>
        <taxon>Mortierella</taxon>
    </lineage>
</organism>
<keyword evidence="2" id="KW-1133">Transmembrane helix</keyword>
<keyword evidence="2" id="KW-0812">Transmembrane</keyword>
<sequence>MDTTPAQHPNDTVVHITATSNSRALFIAEVLAGCAAAILLMVIVCCFCSGAARRRSHRDQASVRDLFSLRRGSEVSETGRQTPDAAPAYSTTSPLGPLSPEVVEAISRASIDRRHSLVVSILSSSNSLQNQLGSATSGIQIGSGLPSMASTFIPDLPLPIGALSVRSQSTSPRSSMTAERPSRDGGDGGEEQHLTGSSSSPRSRPGRLSTGSPLPFMHHMQRDPPSYDPNWRSSLQLPTHHTYDHLHRSRHLSTSRIAPLVRLDPAPHSGDEADQGETDERYSVNQTLLNPSNNNNRHRRTGSVNTTTPLRAETTLSPPSIVFEVIQSGLIPEDRSHGQGLL</sequence>
<feature type="compositionally biased region" description="Low complexity" evidence="1">
    <location>
        <begin position="194"/>
        <end position="213"/>
    </location>
</feature>
<name>A0A9P8CVS9_MORAP</name>
<feature type="transmembrane region" description="Helical" evidence="2">
    <location>
        <begin position="30"/>
        <end position="52"/>
    </location>
</feature>